<dbReference type="Proteomes" id="UP001152562">
    <property type="component" value="Unassembled WGS sequence"/>
</dbReference>
<dbReference type="EMBL" id="CALOZG010000003">
    <property type="protein sequence ID" value="CAH4009482.1"/>
    <property type="molecule type" value="Genomic_DNA"/>
</dbReference>
<comment type="caution">
    <text evidence="1">The sequence shown here is derived from an EMBL/GenBank/DDBJ whole genome shotgun (WGS) entry which is preliminary data.</text>
</comment>
<evidence type="ECO:0000313" key="2">
    <source>
        <dbReference type="Proteomes" id="UP001152562"/>
    </source>
</evidence>
<organism evidence="1 2">
    <name type="scientific">Pieris brassicae</name>
    <name type="common">White butterfly</name>
    <name type="synonym">Large white butterfly</name>
    <dbReference type="NCBI Taxonomy" id="7116"/>
    <lineage>
        <taxon>Eukaryota</taxon>
        <taxon>Metazoa</taxon>
        <taxon>Ecdysozoa</taxon>
        <taxon>Arthropoda</taxon>
        <taxon>Hexapoda</taxon>
        <taxon>Insecta</taxon>
        <taxon>Pterygota</taxon>
        <taxon>Neoptera</taxon>
        <taxon>Endopterygota</taxon>
        <taxon>Lepidoptera</taxon>
        <taxon>Glossata</taxon>
        <taxon>Ditrysia</taxon>
        <taxon>Papilionoidea</taxon>
        <taxon>Pieridae</taxon>
        <taxon>Pierinae</taxon>
        <taxon>Pieris</taxon>
    </lineage>
</organism>
<sequence>MSVKNDYKAESLKIHKDTARYAALFACRTVIYHRTGNRTPCKMLRHAACMLLQYASQRRPQSGSLTRYSGLETARFVHVRLNALYSVVSKTFRVII</sequence>
<proteinExistence type="predicted"/>
<protein>
    <submittedName>
        <fullName evidence="1">Uncharacterized protein</fullName>
    </submittedName>
</protein>
<keyword evidence="2" id="KW-1185">Reference proteome</keyword>
<reference evidence="1" key="1">
    <citation type="submission" date="2022-05" db="EMBL/GenBank/DDBJ databases">
        <authorList>
            <person name="Okamura Y."/>
        </authorList>
    </citation>
    <scope>NUCLEOTIDE SEQUENCE</scope>
</reference>
<accession>A0A9P0X7Q5</accession>
<dbReference type="AlphaFoldDB" id="A0A9P0X7Q5"/>
<evidence type="ECO:0000313" key="1">
    <source>
        <dbReference type="EMBL" id="CAH4009482.1"/>
    </source>
</evidence>
<gene>
    <name evidence="1" type="ORF">PIBRA_LOCUS3154</name>
</gene>
<name>A0A9P0X7Q5_PIEBR</name>